<sequence length="155" mass="17781">MKKLELELKERLLIVEVPEHADMDCPFEILPNKGFKYLVFSQCKGNIISRFKMPDGDWKFICKGSELTEEVSKGLVKMTWIDDDAKLCKYKNYIISGSGSLSSALESFVSAIESQGWFWAKNDLTDSILAPDIDEWQEAESRTFNPEKTLIFKIL</sequence>
<dbReference type="RefSeq" id="WP_073172479.1">
    <property type="nucleotide sequence ID" value="NZ_FQVE01000002.1"/>
</dbReference>
<organism evidence="1 2">
    <name type="scientific">Chryseobacterium vrystaatense</name>
    <dbReference type="NCBI Taxonomy" id="307480"/>
    <lineage>
        <taxon>Bacteria</taxon>
        <taxon>Pseudomonadati</taxon>
        <taxon>Bacteroidota</taxon>
        <taxon>Flavobacteriia</taxon>
        <taxon>Flavobacteriales</taxon>
        <taxon>Weeksellaceae</taxon>
        <taxon>Chryseobacterium group</taxon>
        <taxon>Chryseobacterium</taxon>
    </lineage>
</organism>
<reference evidence="2" key="1">
    <citation type="submission" date="2016-11" db="EMBL/GenBank/DDBJ databases">
        <authorList>
            <person name="Varghese N."/>
            <person name="Submissions S."/>
        </authorList>
    </citation>
    <scope>NUCLEOTIDE SEQUENCE [LARGE SCALE GENOMIC DNA]</scope>
    <source>
        <strain evidence="2">YR203</strain>
    </source>
</reference>
<evidence type="ECO:0000313" key="1">
    <source>
        <dbReference type="EMBL" id="SHF17563.1"/>
    </source>
</evidence>
<dbReference type="AlphaFoldDB" id="A0A1M4ZHQ7"/>
<protein>
    <submittedName>
        <fullName evidence="1">Uncharacterized protein</fullName>
    </submittedName>
</protein>
<dbReference type="EMBL" id="FQVE01000002">
    <property type="protein sequence ID" value="SHF17563.1"/>
    <property type="molecule type" value="Genomic_DNA"/>
</dbReference>
<name>A0A1M4ZHQ7_9FLAO</name>
<gene>
    <name evidence="1" type="ORF">SAMN02787073_1601</name>
</gene>
<proteinExistence type="predicted"/>
<accession>A0A1M4ZHQ7</accession>
<dbReference type="Proteomes" id="UP000184108">
    <property type="component" value="Unassembled WGS sequence"/>
</dbReference>
<evidence type="ECO:0000313" key="2">
    <source>
        <dbReference type="Proteomes" id="UP000184108"/>
    </source>
</evidence>